<dbReference type="Gene3D" id="3.40.50.150">
    <property type="entry name" value="Vaccinia Virus protein VP39"/>
    <property type="match status" value="1"/>
</dbReference>
<reference evidence="4" key="1">
    <citation type="journal article" date="2019" name="Int. J. Syst. Evol. Microbiol.">
        <title>The Global Catalogue of Microorganisms (GCM) 10K type strain sequencing project: providing services to taxonomists for standard genome sequencing and annotation.</title>
        <authorList>
            <consortium name="The Broad Institute Genomics Platform"/>
            <consortium name="The Broad Institute Genome Sequencing Center for Infectious Disease"/>
            <person name="Wu L."/>
            <person name="Ma J."/>
        </authorList>
    </citation>
    <scope>NUCLEOTIDE SEQUENCE [LARGE SCALE GENOMIC DNA]</scope>
    <source>
        <strain evidence="4">JCM 16924</strain>
    </source>
</reference>
<sequence>MTTSGDRQGNGEVPGNAEELAEEIFRGLLSTMEIFNIYVGVRGGLYEALAAHDTLTPDELAGAASIHPRYAREWLEQQAVAGVLEAPDQAQEAEDADPYRRRFRLPAEHRRVLTSPDDPLYLAAGPLFMLGIAEAVPHVLAAFRTGEGVPYARYGRDSREGIAGLNRPMFRNDLVRSWLGALPDVLERLAVPGARIVDLGCGVGWSTLAMAEAFPAAQVTGVDLDPASIEQALANAAEAGLAKQVEFSCGDAALLSSAGGAELVTVFEALHDMSDPVAALKTARGLLGPTGVVLIGDEKVEDRFTAPGPTMERFNYAFSVLHCLPATRAENAQVEAGTVLRADTVAAYAREAGFAGCEVLDIDHDLWRFYRLGG</sequence>
<evidence type="ECO:0000313" key="3">
    <source>
        <dbReference type="EMBL" id="GAA3991636.1"/>
    </source>
</evidence>
<evidence type="ECO:0000259" key="1">
    <source>
        <dbReference type="Pfam" id="PF13847"/>
    </source>
</evidence>
<feature type="domain" description="Methyltransferase" evidence="1">
    <location>
        <begin position="192"/>
        <end position="305"/>
    </location>
</feature>
<dbReference type="Pfam" id="PF21320">
    <property type="entry name" value="WHD_Rv2258c"/>
    <property type="match status" value="1"/>
</dbReference>
<protein>
    <submittedName>
        <fullName evidence="3">Class I SAM-dependent methyltransferase</fullName>
    </submittedName>
</protein>
<evidence type="ECO:0000259" key="2">
    <source>
        <dbReference type="Pfam" id="PF21320"/>
    </source>
</evidence>
<dbReference type="PANTHER" id="PTHR45128:SF1">
    <property type="entry name" value="S-ADENOSYLMETHIONINE-DEPENDENT METHYLTRANSFERASE RV2258C"/>
    <property type="match status" value="1"/>
</dbReference>
<dbReference type="InterPro" id="IPR025714">
    <property type="entry name" value="Methyltranfer_dom"/>
</dbReference>
<dbReference type="InterPro" id="IPR048711">
    <property type="entry name" value="WHD_Rv2258c"/>
</dbReference>
<proteinExistence type="predicted"/>
<gene>
    <name evidence="3" type="ORF">GCM10022232_27940</name>
</gene>
<keyword evidence="3" id="KW-0808">Transferase</keyword>
<dbReference type="EMBL" id="BAAAZX010000006">
    <property type="protein sequence ID" value="GAA3991636.1"/>
    <property type="molecule type" value="Genomic_DNA"/>
</dbReference>
<dbReference type="SUPFAM" id="SSF53335">
    <property type="entry name" value="S-adenosyl-L-methionine-dependent methyltransferases"/>
    <property type="match status" value="1"/>
</dbReference>
<keyword evidence="3" id="KW-0489">Methyltransferase</keyword>
<comment type="caution">
    <text evidence="3">The sequence shown here is derived from an EMBL/GenBank/DDBJ whole genome shotgun (WGS) entry which is preliminary data.</text>
</comment>
<dbReference type="GO" id="GO:0008168">
    <property type="term" value="F:methyltransferase activity"/>
    <property type="evidence" value="ECO:0007669"/>
    <property type="project" value="UniProtKB-KW"/>
</dbReference>
<organism evidence="3 4">
    <name type="scientific">Streptomyces plumbiresistens</name>
    <dbReference type="NCBI Taxonomy" id="511811"/>
    <lineage>
        <taxon>Bacteria</taxon>
        <taxon>Bacillati</taxon>
        <taxon>Actinomycetota</taxon>
        <taxon>Actinomycetes</taxon>
        <taxon>Kitasatosporales</taxon>
        <taxon>Streptomycetaceae</taxon>
        <taxon>Streptomyces</taxon>
    </lineage>
</organism>
<dbReference type="RefSeq" id="WP_345563560.1">
    <property type="nucleotide sequence ID" value="NZ_BAAAZX010000006.1"/>
</dbReference>
<dbReference type="GO" id="GO:0032259">
    <property type="term" value="P:methylation"/>
    <property type="evidence" value="ECO:0007669"/>
    <property type="project" value="UniProtKB-KW"/>
</dbReference>
<dbReference type="InterPro" id="IPR053173">
    <property type="entry name" value="SAM-binding_MTase"/>
</dbReference>
<dbReference type="Proteomes" id="UP001500456">
    <property type="component" value="Unassembled WGS sequence"/>
</dbReference>
<accession>A0ABP7R2T2</accession>
<feature type="domain" description="S-adenosylmethionine-dependent methyltransferase Rv2258c-like winged HTH" evidence="2">
    <location>
        <begin position="37"/>
        <end position="114"/>
    </location>
</feature>
<dbReference type="CDD" id="cd02440">
    <property type="entry name" value="AdoMet_MTases"/>
    <property type="match status" value="1"/>
</dbReference>
<keyword evidence="4" id="KW-1185">Reference proteome</keyword>
<dbReference type="InterPro" id="IPR029063">
    <property type="entry name" value="SAM-dependent_MTases_sf"/>
</dbReference>
<dbReference type="PANTHER" id="PTHR45128">
    <property type="entry name" value="METHYLTRANSFERASE TYPE 11"/>
    <property type="match status" value="1"/>
</dbReference>
<evidence type="ECO:0000313" key="4">
    <source>
        <dbReference type="Proteomes" id="UP001500456"/>
    </source>
</evidence>
<name>A0ABP7R2T2_9ACTN</name>
<dbReference type="Pfam" id="PF13847">
    <property type="entry name" value="Methyltransf_31"/>
    <property type="match status" value="1"/>
</dbReference>